<accession>A0A6A9V1D6</accession>
<dbReference type="RefSeq" id="WP_156610881.1">
    <property type="nucleotide sequence ID" value="NZ_WPCU01000009.1"/>
</dbReference>
<proteinExistence type="predicted"/>
<comment type="caution">
    <text evidence="3">The sequence shown here is derived from an EMBL/GenBank/DDBJ whole genome shotgun (WGS) entry which is preliminary data.</text>
</comment>
<dbReference type="Proteomes" id="UP000435304">
    <property type="component" value="Unassembled WGS sequence"/>
</dbReference>
<dbReference type="AlphaFoldDB" id="A0A6A9V1D6"/>
<protein>
    <recommendedName>
        <fullName evidence="5">Phage holin family protein</fullName>
    </recommendedName>
</protein>
<feature type="region of interest" description="Disordered" evidence="1">
    <location>
        <begin position="155"/>
        <end position="175"/>
    </location>
</feature>
<evidence type="ECO:0000313" key="4">
    <source>
        <dbReference type="Proteomes" id="UP000435304"/>
    </source>
</evidence>
<keyword evidence="2" id="KW-0812">Transmembrane</keyword>
<gene>
    <name evidence="3" type="ORF">GC722_12980</name>
</gene>
<keyword evidence="2" id="KW-1133">Transmembrane helix</keyword>
<evidence type="ECO:0000256" key="1">
    <source>
        <dbReference type="SAM" id="MobiDB-lite"/>
    </source>
</evidence>
<dbReference type="InterPro" id="IPR009937">
    <property type="entry name" value="Phage_holin_3_6"/>
</dbReference>
<evidence type="ECO:0000256" key="2">
    <source>
        <dbReference type="SAM" id="Phobius"/>
    </source>
</evidence>
<evidence type="ECO:0000313" key="3">
    <source>
        <dbReference type="EMBL" id="MVA76930.1"/>
    </source>
</evidence>
<name>A0A6A9V1D6_9ACTN</name>
<dbReference type="EMBL" id="WPCU01000009">
    <property type="protein sequence ID" value="MVA76930.1"/>
    <property type="molecule type" value="Genomic_DNA"/>
</dbReference>
<feature type="compositionally biased region" description="Polar residues" evidence="1">
    <location>
        <begin position="159"/>
        <end position="175"/>
    </location>
</feature>
<organism evidence="3 4">
    <name type="scientific">Auraticoccus cholistanensis</name>
    <dbReference type="NCBI Taxonomy" id="2656650"/>
    <lineage>
        <taxon>Bacteria</taxon>
        <taxon>Bacillati</taxon>
        <taxon>Actinomycetota</taxon>
        <taxon>Actinomycetes</taxon>
        <taxon>Propionibacteriales</taxon>
        <taxon>Propionibacteriaceae</taxon>
        <taxon>Auraticoccus</taxon>
    </lineage>
</organism>
<reference evidence="3 4" key="1">
    <citation type="submission" date="2019-12" db="EMBL/GenBank/DDBJ databases">
        <title>Auraticoccus cholistani sp. nov., an actinomycete isolated from soil of Cholistan desert.</title>
        <authorList>
            <person name="Cheema M.T."/>
        </authorList>
    </citation>
    <scope>NUCLEOTIDE SEQUENCE [LARGE SCALE GENOMIC DNA]</scope>
    <source>
        <strain evidence="3 4">F435</strain>
    </source>
</reference>
<sequence length="175" mass="17924">MTTADTMKNIQQDITALGRSTAALAKVEATDMAKKLGIGGALLGLAGFLALNALSLLFVAASLGFFLLLQPDGPVEPQDPAVPTGALPLGFVIMAAILLLVAGGLGFAGMRSIKANRGLKQTQAEVQATVTALKGAVERGKADVAVRLQYGDDRPRSVAAQTHPGTVETRSGDVS</sequence>
<feature type="transmembrane region" description="Helical" evidence="2">
    <location>
        <begin position="42"/>
        <end position="69"/>
    </location>
</feature>
<dbReference type="Pfam" id="PF07332">
    <property type="entry name" value="Phage_holin_3_6"/>
    <property type="match status" value="1"/>
</dbReference>
<evidence type="ECO:0008006" key="5">
    <source>
        <dbReference type="Google" id="ProtNLM"/>
    </source>
</evidence>
<keyword evidence="4" id="KW-1185">Reference proteome</keyword>
<keyword evidence="2" id="KW-0472">Membrane</keyword>
<feature type="transmembrane region" description="Helical" evidence="2">
    <location>
        <begin position="89"/>
        <end position="110"/>
    </location>
</feature>